<feature type="domain" description="HAMP" evidence="9">
    <location>
        <begin position="208"/>
        <end position="261"/>
    </location>
</feature>
<dbReference type="Proteomes" id="UP001144372">
    <property type="component" value="Unassembled WGS sequence"/>
</dbReference>
<dbReference type="InterPro" id="IPR003660">
    <property type="entry name" value="HAMP_dom"/>
</dbReference>
<feature type="transmembrane region" description="Helical" evidence="7">
    <location>
        <begin position="189"/>
        <end position="211"/>
    </location>
</feature>
<name>A0A9W6FSB4_9BACT</name>
<dbReference type="Pfam" id="PF00672">
    <property type="entry name" value="HAMP"/>
    <property type="match status" value="1"/>
</dbReference>
<dbReference type="GO" id="GO:0000155">
    <property type="term" value="F:phosphorelay sensor kinase activity"/>
    <property type="evidence" value="ECO:0007669"/>
    <property type="project" value="InterPro"/>
</dbReference>
<feature type="transmembrane region" description="Helical" evidence="7">
    <location>
        <begin position="34"/>
        <end position="54"/>
    </location>
</feature>
<evidence type="ECO:0000256" key="5">
    <source>
        <dbReference type="ARBA" id="ARBA00022679"/>
    </source>
</evidence>
<comment type="catalytic activity">
    <reaction evidence="1">
        <text>ATP + protein L-histidine = ADP + protein N-phospho-L-histidine.</text>
        <dbReference type="EC" id="2.7.13.3"/>
    </reaction>
</comment>
<dbReference type="EC" id="2.7.13.3" evidence="3"/>
<reference evidence="10" key="1">
    <citation type="submission" date="2022-12" db="EMBL/GenBank/DDBJ databases">
        <title>Reference genome sequencing for broad-spectrum identification of bacterial and archaeal isolates by mass spectrometry.</title>
        <authorList>
            <person name="Sekiguchi Y."/>
            <person name="Tourlousse D.M."/>
        </authorList>
    </citation>
    <scope>NUCLEOTIDE SEQUENCE</scope>
    <source>
        <strain evidence="10">ASRB1</strain>
    </source>
</reference>
<dbReference type="RefSeq" id="WP_281793679.1">
    <property type="nucleotide sequence ID" value="NZ_BSDR01000001.1"/>
</dbReference>
<evidence type="ECO:0000256" key="7">
    <source>
        <dbReference type="SAM" id="Phobius"/>
    </source>
</evidence>
<dbReference type="Pfam" id="PF02518">
    <property type="entry name" value="HATPase_c"/>
    <property type="match status" value="1"/>
</dbReference>
<evidence type="ECO:0000259" key="8">
    <source>
        <dbReference type="PROSITE" id="PS50109"/>
    </source>
</evidence>
<keyword evidence="7" id="KW-1133">Transmembrane helix</keyword>
<dbReference type="CDD" id="cd00082">
    <property type="entry name" value="HisKA"/>
    <property type="match status" value="1"/>
</dbReference>
<dbReference type="InterPro" id="IPR036890">
    <property type="entry name" value="HATPase_C_sf"/>
</dbReference>
<evidence type="ECO:0000256" key="4">
    <source>
        <dbReference type="ARBA" id="ARBA00022553"/>
    </source>
</evidence>
<dbReference type="SMART" id="SM00387">
    <property type="entry name" value="HATPase_c"/>
    <property type="match status" value="1"/>
</dbReference>
<accession>A0A9W6FSB4</accession>
<organism evidence="10 11">
    <name type="scientific">Desulforhabdus amnigena</name>
    <dbReference type="NCBI Taxonomy" id="40218"/>
    <lineage>
        <taxon>Bacteria</taxon>
        <taxon>Pseudomonadati</taxon>
        <taxon>Thermodesulfobacteriota</taxon>
        <taxon>Syntrophobacteria</taxon>
        <taxon>Syntrophobacterales</taxon>
        <taxon>Syntrophobacteraceae</taxon>
        <taxon>Desulforhabdus</taxon>
    </lineage>
</organism>
<dbReference type="PRINTS" id="PR00344">
    <property type="entry name" value="BCTRLSENSOR"/>
</dbReference>
<keyword evidence="6 10" id="KW-0418">Kinase</keyword>
<sequence>MNSNSLLFHRFFGWAKPRLQLASRSIMRSIKGQIFIVFAATFLSVCILSVLHFWSLSTVKERLLLGERYDDLLNNILELRRFEKNYLFYGDLGSLREGLDYLKIIDALTRELSEDIMKVSDQRAFQSFQKTLSTYDHSLRTFEENDKTIAHREEIRLQGKTLVDSAEHLLKTKRERIHKAIMQTSVVPFAFLGVFVTLMLFIIKLISLGLLRPLKVMQGTIQRMARGDYSPIIYEGLHTDEMSGVIGAFNRMAQELEVNQEDLLQARKIAALGTFTAGIAHELNNPINNIYLTAETLMDDYAETMETEGKEMISDILVQAERAGEIVRNLLDFSRTERPAFSSLSPMEIIQSTVNLLRNQIMLAGIKLETRIPDQPAPVNGNLRNLQQIFMNLLLNAIQAMPNGGKITVSAVDDLPDFVRIDVQDEGEGIEPETLEHIFEPFFTTKEVGRGTGLGLAVAYSIVKRHGGRIEVKSEPGRGTVFSVFLPKSSPGQPPMEKRMEEMKENAGTHCNC</sequence>
<dbReference type="CDD" id="cd06225">
    <property type="entry name" value="HAMP"/>
    <property type="match status" value="1"/>
</dbReference>
<evidence type="ECO:0000313" key="10">
    <source>
        <dbReference type="EMBL" id="GLI34427.1"/>
    </source>
</evidence>
<keyword evidence="11" id="KW-1185">Reference proteome</keyword>
<dbReference type="InterPro" id="IPR036097">
    <property type="entry name" value="HisK_dim/P_sf"/>
</dbReference>
<dbReference type="PROSITE" id="PS50109">
    <property type="entry name" value="HIS_KIN"/>
    <property type="match status" value="1"/>
</dbReference>
<dbReference type="SUPFAM" id="SSF55874">
    <property type="entry name" value="ATPase domain of HSP90 chaperone/DNA topoisomerase II/histidine kinase"/>
    <property type="match status" value="1"/>
</dbReference>
<dbReference type="SMART" id="SM00388">
    <property type="entry name" value="HisKA"/>
    <property type="match status" value="1"/>
</dbReference>
<evidence type="ECO:0000256" key="1">
    <source>
        <dbReference type="ARBA" id="ARBA00000085"/>
    </source>
</evidence>
<dbReference type="PANTHER" id="PTHR43065">
    <property type="entry name" value="SENSOR HISTIDINE KINASE"/>
    <property type="match status" value="1"/>
</dbReference>
<gene>
    <name evidence="10" type="ORF">DAMNIGENAA_18600</name>
</gene>
<keyword evidence="5" id="KW-0808">Transferase</keyword>
<keyword evidence="4" id="KW-0597">Phosphoprotein</keyword>
<dbReference type="Pfam" id="PF00512">
    <property type="entry name" value="HisKA"/>
    <property type="match status" value="1"/>
</dbReference>
<dbReference type="GO" id="GO:0016020">
    <property type="term" value="C:membrane"/>
    <property type="evidence" value="ECO:0007669"/>
    <property type="project" value="UniProtKB-SubCell"/>
</dbReference>
<dbReference type="SUPFAM" id="SSF158472">
    <property type="entry name" value="HAMP domain-like"/>
    <property type="match status" value="1"/>
</dbReference>
<evidence type="ECO:0000256" key="6">
    <source>
        <dbReference type="ARBA" id="ARBA00022777"/>
    </source>
</evidence>
<dbReference type="EMBL" id="BSDR01000001">
    <property type="protein sequence ID" value="GLI34427.1"/>
    <property type="molecule type" value="Genomic_DNA"/>
</dbReference>
<keyword evidence="7" id="KW-0812">Transmembrane</keyword>
<dbReference type="Gene3D" id="3.30.565.10">
    <property type="entry name" value="Histidine kinase-like ATPase, C-terminal domain"/>
    <property type="match status" value="1"/>
</dbReference>
<feature type="domain" description="Histidine kinase" evidence="8">
    <location>
        <begin position="278"/>
        <end position="490"/>
    </location>
</feature>
<dbReference type="AlphaFoldDB" id="A0A9W6FSB4"/>
<comment type="subcellular location">
    <subcellularLocation>
        <location evidence="2">Membrane</location>
    </subcellularLocation>
</comment>
<dbReference type="SMART" id="SM00304">
    <property type="entry name" value="HAMP"/>
    <property type="match status" value="1"/>
</dbReference>
<comment type="caution">
    <text evidence="10">The sequence shown here is derived from an EMBL/GenBank/DDBJ whole genome shotgun (WGS) entry which is preliminary data.</text>
</comment>
<dbReference type="InterPro" id="IPR005467">
    <property type="entry name" value="His_kinase_dom"/>
</dbReference>
<dbReference type="InterPro" id="IPR003594">
    <property type="entry name" value="HATPase_dom"/>
</dbReference>
<dbReference type="SUPFAM" id="SSF47384">
    <property type="entry name" value="Homodimeric domain of signal transducing histidine kinase"/>
    <property type="match status" value="1"/>
</dbReference>
<keyword evidence="7" id="KW-0472">Membrane</keyword>
<evidence type="ECO:0000256" key="3">
    <source>
        <dbReference type="ARBA" id="ARBA00012438"/>
    </source>
</evidence>
<dbReference type="InterPro" id="IPR004358">
    <property type="entry name" value="Sig_transdc_His_kin-like_C"/>
</dbReference>
<proteinExistence type="predicted"/>
<evidence type="ECO:0000259" key="9">
    <source>
        <dbReference type="PROSITE" id="PS50885"/>
    </source>
</evidence>
<evidence type="ECO:0000256" key="2">
    <source>
        <dbReference type="ARBA" id="ARBA00004370"/>
    </source>
</evidence>
<dbReference type="InterPro" id="IPR003661">
    <property type="entry name" value="HisK_dim/P_dom"/>
</dbReference>
<dbReference type="Gene3D" id="1.10.287.130">
    <property type="match status" value="1"/>
</dbReference>
<dbReference type="Gene3D" id="6.10.340.10">
    <property type="match status" value="1"/>
</dbReference>
<dbReference type="PROSITE" id="PS50885">
    <property type="entry name" value="HAMP"/>
    <property type="match status" value="1"/>
</dbReference>
<evidence type="ECO:0000313" key="11">
    <source>
        <dbReference type="Proteomes" id="UP001144372"/>
    </source>
</evidence>
<protein>
    <recommendedName>
        <fullName evidence="3">histidine kinase</fullName>
        <ecNumber evidence="3">2.7.13.3</ecNumber>
    </recommendedName>
</protein>
<dbReference type="PANTHER" id="PTHR43065:SF42">
    <property type="entry name" value="TWO-COMPONENT SENSOR PPRA"/>
    <property type="match status" value="1"/>
</dbReference>